<dbReference type="SUPFAM" id="SSF49695">
    <property type="entry name" value="gamma-Crystallin-like"/>
    <property type="match status" value="1"/>
</dbReference>
<proteinExistence type="predicted"/>
<comment type="caution">
    <text evidence="2">The sequence shown here is derived from an EMBL/GenBank/DDBJ whole genome shotgun (WGS) entry which is preliminary data.</text>
</comment>
<dbReference type="Gene3D" id="2.60.20.10">
    <property type="entry name" value="Crystallins"/>
    <property type="match status" value="1"/>
</dbReference>
<reference evidence="2 4" key="1">
    <citation type="journal article" date="2015" name="Genome Announc.">
        <title>Draft Genome of the Euendolithic (true boring) Cyanobacterium Mastigocoleus testarum strain BC008.</title>
        <authorList>
            <person name="Guida B.S."/>
            <person name="Garcia-Pichel F."/>
        </authorList>
    </citation>
    <scope>NUCLEOTIDE SEQUENCE [LARGE SCALE GENOMIC DNA]</scope>
    <source>
        <strain evidence="2 4">BC008</strain>
    </source>
</reference>
<dbReference type="EMBL" id="LMTZ01000162">
    <property type="protein sequence ID" value="KST62186.1"/>
    <property type="molecule type" value="Genomic_DNA"/>
</dbReference>
<organism evidence="2 4">
    <name type="scientific">Mastigocoleus testarum BC008</name>
    <dbReference type="NCBI Taxonomy" id="371196"/>
    <lineage>
        <taxon>Bacteria</taxon>
        <taxon>Bacillati</taxon>
        <taxon>Cyanobacteriota</taxon>
        <taxon>Cyanophyceae</taxon>
        <taxon>Nostocales</taxon>
        <taxon>Hapalosiphonaceae</taxon>
        <taxon>Mastigocoleus</taxon>
    </lineage>
</organism>
<evidence type="ECO:0000313" key="4">
    <source>
        <dbReference type="Proteomes" id="UP000053372"/>
    </source>
</evidence>
<dbReference type="RefSeq" id="WP_058184120.1">
    <property type="nucleotide sequence ID" value="NZ_LMTZ01000117.1"/>
</dbReference>
<evidence type="ECO:0008006" key="5">
    <source>
        <dbReference type="Google" id="ProtNLM"/>
    </source>
</evidence>
<dbReference type="EMBL" id="LMTZ01000117">
    <property type="protein sequence ID" value="KST64816.1"/>
    <property type="molecule type" value="Genomic_DNA"/>
</dbReference>
<dbReference type="InterPro" id="IPR011024">
    <property type="entry name" value="G_crystallin-like"/>
</dbReference>
<evidence type="ECO:0000256" key="1">
    <source>
        <dbReference type="SAM" id="SignalP"/>
    </source>
</evidence>
<dbReference type="Proteomes" id="UP000053372">
    <property type="component" value="Unassembled WGS sequence"/>
</dbReference>
<keyword evidence="1" id="KW-0732">Signal</keyword>
<feature type="signal peptide" evidence="1">
    <location>
        <begin position="1"/>
        <end position="20"/>
    </location>
</feature>
<accession>A0A0V7ZCG3</accession>
<sequence length="125" mass="13799">MFKFNKQLTALALLTLTSVAGTTLTLSEASARPRRNSRALKEVTLRDRDRRGSFGSNSGISDLSKVGFDNRADFVEINSSVAWRFYTGKNFKGRSTVVRPNTGRSLGRFANKISSFCAVSKCPKK</sequence>
<evidence type="ECO:0000313" key="2">
    <source>
        <dbReference type="EMBL" id="KST62186.1"/>
    </source>
</evidence>
<keyword evidence="4" id="KW-1185">Reference proteome</keyword>
<dbReference type="AlphaFoldDB" id="A0A0V7ZCG3"/>
<name>A0A0V7ZCG3_9CYAN</name>
<feature type="chain" id="PRO_5007438760" description="Beta/gamma crystallin 'Greek key' domain-containing protein" evidence="1">
    <location>
        <begin position="21"/>
        <end position="125"/>
    </location>
</feature>
<evidence type="ECO:0000313" key="3">
    <source>
        <dbReference type="EMBL" id="KST64816.1"/>
    </source>
</evidence>
<protein>
    <recommendedName>
        <fullName evidence="5">Beta/gamma crystallin 'Greek key' domain-containing protein</fullName>
    </recommendedName>
</protein>
<gene>
    <name evidence="3" type="ORF">BC008_18545</name>
    <name evidence="2" type="ORF">BC008_37715</name>
</gene>
<dbReference type="OrthoDB" id="516922at2"/>